<evidence type="ECO:0000313" key="2">
    <source>
        <dbReference type="Proteomes" id="UP000525298"/>
    </source>
</evidence>
<dbReference type="GO" id="GO:0016787">
    <property type="term" value="F:hydrolase activity"/>
    <property type="evidence" value="ECO:0007669"/>
    <property type="project" value="UniProtKB-KW"/>
</dbReference>
<reference evidence="1 2" key="1">
    <citation type="submission" date="2020-07" db="EMBL/GenBank/DDBJ databases">
        <title>Genomic Encyclopedia of Type Strains, Phase IV (KMG-IV): sequencing the most valuable type-strain genomes for metagenomic binning, comparative biology and taxonomic classification.</title>
        <authorList>
            <person name="Goeker M."/>
        </authorList>
    </citation>
    <scope>NUCLEOTIDE SEQUENCE [LARGE SCALE GENOMIC DNA]</scope>
    <source>
        <strain evidence="1 2">DSM 17721</strain>
    </source>
</reference>
<dbReference type="Gene3D" id="3.40.630.40">
    <property type="entry name" value="Zn-dependent exopeptidases"/>
    <property type="match status" value="1"/>
</dbReference>
<organism evidence="1 2">
    <name type="scientific">Desulfosalsimonas propionicica</name>
    <dbReference type="NCBI Taxonomy" id="332175"/>
    <lineage>
        <taxon>Bacteria</taxon>
        <taxon>Pseudomonadati</taxon>
        <taxon>Thermodesulfobacteriota</taxon>
        <taxon>Desulfobacteria</taxon>
        <taxon>Desulfobacterales</taxon>
        <taxon>Desulfosalsimonadaceae</taxon>
        <taxon>Desulfosalsimonas</taxon>
    </lineage>
</organism>
<dbReference type="RefSeq" id="WP_181552529.1">
    <property type="nucleotide sequence ID" value="NZ_JACDUS010000014.1"/>
</dbReference>
<dbReference type="Proteomes" id="UP000525298">
    <property type="component" value="Unassembled WGS sequence"/>
</dbReference>
<evidence type="ECO:0000313" key="1">
    <source>
        <dbReference type="EMBL" id="MBA2882907.1"/>
    </source>
</evidence>
<dbReference type="SUPFAM" id="SSF53187">
    <property type="entry name" value="Zn-dependent exopeptidases"/>
    <property type="match status" value="1"/>
</dbReference>
<protein>
    <submittedName>
        <fullName evidence="1">N-formylglutamate amidohydrolase</fullName>
    </submittedName>
</protein>
<dbReference type="EMBL" id="JACDUS010000014">
    <property type="protein sequence ID" value="MBA2882907.1"/>
    <property type="molecule type" value="Genomic_DNA"/>
</dbReference>
<dbReference type="AlphaFoldDB" id="A0A7W0CBV9"/>
<keyword evidence="1" id="KW-0378">Hydrolase</keyword>
<gene>
    <name evidence="1" type="ORF">HNR65_003263</name>
</gene>
<proteinExistence type="predicted"/>
<sequence length="256" mass="28191">MANSIIITIPHCSARVPGEIREQMALSDAEIQDAEDFGTAEIFGAMPVKTILPAEWSRLVADLNRAPDSRGPKGIVAETDYRGRPVYRPGRYPDAVAVEERIRQYYNPWHEKLARAISDPDVKCLFDCHSLNGTAPADAPDAGEKRKDIIISNNGDTRGRPRPGRGPVSCPAETMDQIRSALEAAGFSVAVNNPYQGGYITVHYGKQLMARGGFAVQIEMNQDLYMPPGALSPNPIKLTEITKKIEKTVTSDRWTR</sequence>
<dbReference type="Pfam" id="PF05013">
    <property type="entry name" value="FGase"/>
    <property type="match status" value="1"/>
</dbReference>
<name>A0A7W0CBV9_9BACT</name>
<accession>A0A7W0CBV9</accession>
<comment type="caution">
    <text evidence="1">The sequence shown here is derived from an EMBL/GenBank/DDBJ whole genome shotgun (WGS) entry which is preliminary data.</text>
</comment>
<keyword evidence="2" id="KW-1185">Reference proteome</keyword>
<dbReference type="InterPro" id="IPR007709">
    <property type="entry name" value="N-FG_amidohydro"/>
</dbReference>